<feature type="repeat" description="RCC1" evidence="14">
    <location>
        <begin position="671"/>
        <end position="720"/>
    </location>
</feature>
<dbReference type="UniPathway" id="UPA00143"/>
<dbReference type="SUPFAM" id="SSF50985">
    <property type="entry name" value="RCC1/BLIP-II"/>
    <property type="match status" value="3"/>
</dbReference>
<dbReference type="GO" id="GO:0016020">
    <property type="term" value="C:membrane"/>
    <property type="evidence" value="ECO:0007669"/>
    <property type="project" value="TreeGrafter"/>
</dbReference>
<sequence length="4883" mass="536024">MTTNEVYLRPFPYLDSKWLRADLIAALRNGEDMAVLWNNLVQDRELVTTPSAPITNVSGNLSYIGDDGKHYCGAKILDCGCCTGYCGELAHNCSSCRILDSETASKKSQNSNQTNSNVISSDVIFEKWLWGSLPLPESKKSCLKTLLSEQHDICLQVAGSSLSSVHLRQLLCVYERYFVALNRCKHLKIVNTGKRFTSDQATTTEKPLSKFKTNDTVQSGKEADKATLGLARVGTRAALNFSFAFLRRAWRSGEDTELCSELLMEALESLQELPEASLFDTTQVSALWIEVLERSIKFLRQVVLGDVMGGRCAIPREDRHIALCLLLELGAQKGTLGASLEAVVLLLILWEKEKETDDNRDIPQNTGAPLLPILKRYERICNYGMPAKSETQPSSATESFLRFLTLPEDEQSNIDIKQAAVVIISHLDRLAKPHMPTGNISPATVKLKQSTEQQQKQHVFALGRYLSLENHGFTAEPPVGVNVPNSPALDPLYSAFNLNYQFQIKSVAFSEDTILILSQENVLHYLPITHPNMPPLEMFQLEHVQIVAISAHCEGKHFMALDSENNVYSWGVGDGGRLGHGDTASKEDPTVINALTDKEICKIFCGCTYSAAISKSGELYTWGRGTYGRLGHGNSEDKLLPHIVEALKSYKIVDVALGSGDSHTICVTEEGLVFTWGDGDFGKLGNGSCNGSQLPIQIENLPRIQRVFAGSQFSIALSYEGKLFTWGRSLGGRLGHGFEQQKNIQCASEIVNTPKLLQALEGKVIIDLAIGSAHCLALSNAGEVFGWGLNDCQQVCPQSISLEPILVQPILATHPSIRVSGIACGSAHSIIWCQTSIQGIESRVPFVIDLSEHTFRLLDQLLAMVTVQDGRQTPSQDSECISVACLNLLRLQLHALIVNNCSPKTVGLGEGSRLLVSLKTRILNLAGGSSILKTIQEAAQWALQVGWSILLPTASERAQTLTSLLPSEPGTSTSGHRFMTDLLVGSLMAEGGLETALNQAINSESDDSMSSEHNLPLLHLIKQLLRNNSALTQSRLSQLLINPPCCKVEDGFISTSPEQTSPSLDLLHRFQRLLFSHIHQARTEDVSGAEILLGKYIQSAISLCTVSVQRASEIAIQGKDGVAEILKSDISDTLLNELIIGLIVLHRDKPNVLPSFEWTKYFIPLLHALDSLNRLICDYDIQDSDDMGWPGIICRGTVKSVAIPEEPHIVRKSDLENHLIDGGKWIIINGYVYDVKDYVCENQSANEIIQSGIGKDLTSELSAHAHRASLEYITTHLKVGKYGPSNCEEKSRNQQSKTLTHFNSERALSYLLGLRVSTLQNGTPLQPAELQCKNLLSSDILSGGLQVLQPSNPFDEEKGEARSCTSTAGNTPTETSNQIAPNEFPHLTSWPHMLINQRVEAFLNVLTEARVADPLFSAWINITERYCKESNLIWHQEFSTEHPVQELERLLAAALVRHQSLGPLVLAVVDRELSGITEKPPLQIAEIIRVVYQTKWKVIKMRQQLNRSYKEVCAPMLERLRFLLYEVRPAISLEQSGLNKLSILHKLPRFKTTVKRIISEIRVARKQLECAKPEDILNVTIQSQNAAQKNISTENLPKNVSMENLTNEASFKVASVENLTSSNTASNKTTKKNISNENLLEIGSGDNNFTSNDKRPQIDDVKTPTNDFDMMGKQKSTEQFINDVILKISEKHHLNSENQNLSLSIMTQIVDFVMQEVCDVETLRRAMYCQVQRYQIRKKGLDMLNDLLKINGLLESVQYSMLNGYLGLHMNRAKFSFKNVLEDLNMITAFQKANLIIAHSKILEWAVGELQRLVNEEQVLLKQKFHGDKDNSNFGTYVFLKKLPRARFLLSIFGILAKDLGANELSLLTNLGVLGSVLGLLRQTGGDSLPQKSGNELSIVYKDTVSKQNCNKANLSGPELALLMKIGTRICRGADWKWGDQDGSPPGEGRIISEVGDDGWVRVEWDTGATNSYRMGKENKYDLQLADSASNIVSPDVETEKENIGVETQLTGESHPTRLLRYACTKMLQIISVGVCIHSDKMEKSAIFGFTSMFRAILSQKSVLVNFCGVDNWTTLGFLRSIAGDSQIMAEYLSTPVWIKLYIDILDTPVTCEQDVYKRVHCLRLLETILSNWKEDVGRCQELVETLFSLLGKTSLLCPNDVSLMQNPANIKSRVLLSASHSGTVADEIVVLLRKLHTLPVWNAAINSFLSQKLCVAADLLSTEDPDVDNLETERILVMGVLNTIGGCDPRPRIGLQIIYEGQRSIICGFTQKGKALLSTENENSEVKKITIGMADECCDHSVFSLSKLSLNEMLLNSWAVILYGPGERRESIPGAVNVNLLRSQQIQFAVLNANCVLYRHQIALRKILRQRSPGISNYSSDESLSDQGNPAAVDDSKVQKVDLGGDDSNNDETPPSETELLIQSMLVRATQPSPLKAIYTFQELALAALNVTQMLASHVHLDSNSPLPVKLRPLPSPVQPTLVHGIPIYNDGGAEAALTPLSEVSNYPNNSRNTQFTRNKRSACPLVSQIMEMGFLKKSVELAIKTLTGQSEISPTAEQVVQWILDHPDLCPPIASTSGTQHLDGAAEDDSYAGKIDDDGEDTSDSDSSDTVEGCSLPENPDHTKYLTRNSFQSADQYAMYVRGLVCPGMTVRCCRDFDEIKKGDVGTVLKVDTEGLHDLNVQVDWKNHGGTYWVCFVHIELLEPPKEKCMMKKNVIIVGSQVRIKPDVQTPRYKWGLVTRDSVGVVTAIKGEDVTVRFQQQSNWVGCLDEIELVPSKDYSGNGENSASMDGDIIDDWSRCLKSLTVSSNESHARHLLDKSTNYWQSSSQGKHWIRLEMHDNILVHSLSIVVSPSDCSHMPSLVVTRVGDSINSLKEFSWVSIKPTDVNVPLLSEVRQYYQWIEIVIKQCRNNGIQCKIHGINITGRRKQTDLDLMLMNAAFLASEHDTLCEPSSTASYTYPEDISASDPLCTVLVWGLNDKEQLGGLKGSKVKVPTFSPTLSQLRPIHIAGGSKSLFIVSQDGKVYACGEGTNGRLGLGHNCNVSTPKQVPVISQYVVKKVAVHSGGKHALALTLDGKVFSWGEGEDGKLGHGNRLTLDKPKLIETLRSKRIRDIACGSSHSAAITSSGELYTWGLGEYGRLGHGDNCTQLKPKVVAALLGKRVIQVACGSRDAQTLALTEDGLVYSWGDGDFGKLGRGGSEGSSIPHEIDRLTGVGVIQIECGAQFSLALTKSGEVWTWGKGDYYRLGHGSDQHVRKPAPVHGLRGKKVIHVAVGALHCLAVTDVGQIYAWGDNDHGQQGSGNTTVNKKPTQVVGLDSVFVNRVACGSSHSVAWSLPQSPAEDDKKGPVPFSTKKDALGGSSLGIYDSEPEQPLTTKQTPKMSLSETLLSLETYGARQTALNYILNAMSIMQARQFIVTALTSHSQIGSNEKLSYECDTQSLAKEADRIPSNPTYQVSNDVIAQGGGEAPAELNEVIPNEPSPDVDVVPVPSGPLSALQSLTGSLSLSASISSCNGPQRHSKMSASAMSVMAATMTNQEEMVAESNLTGLDDFTSLLGESEAKNLVELLKLSVAGRTGSPSTAKTIADTLIALGSNSPSIGAMLLETCITELEDLSTSRHCLGKMPKPVVQETSHPYVDDVTLQGHVRIPGAEALLLEFDSNCSTEKRNDPLVIMDASKRVIATRSGREFAQWAPEIRIQGDEMYWRFTSDSSVNGWGWRFWVHAIMPASFMQELGSDRSVLSQPSMALVMALLDSRLGPTTTGVLLRLISALATCAQLSSLTTAQRIWSLKKMNSILQSKYAPKPLDPALTNILMPLIPELLRQYEYEEPQVRGGIHLMHSEYFKTLAALACNMQLDAMLPPGEMHKWAWFRRYCTAVRVAQSLINRSDLPRPFCMEVRKKLSEMMPSNNSVSGAGASTLATSTTSLSSSTTSNPTPPPSMQPQTVVNSLTPNTSSLIQYIDTVMSMSFQETEQRSIESAQFLHEDHNLFKAEHDSQLLQWLNRRPEDWALSWGGASTIYGWGHNHRGQLGGLEGSRIKTPTPCEALSLLRPVQLAGGEQTLYAVTPDGKLFATGYGAGGRLGIGGTDSVATPTLVESLQHVFIKKVAVNSGGKHCLALTTDGEVYSWGEGEDGKLGHGNRMSYDRPKLIEALSGIGIVDIACGSAHSACITSTGHVLTWGKGRYGRLGHGDSDDQLRPKLVEALLAYRAIDIACGSGDAQTLCITDDDNVWSWGDGDYGKLGRGGSDGCKVPIKIESLSGLGVVKVECGSQFSVALTRSGAVYTWGKGDYHRLGHGTVDHVRRPKKVAALQGKKIISIATGSLHCVACSDSGEVFTWGDNDEGQLGDGTVSAIQRPRLVTALQGKHIVKVTCGSAHTLALSTSQLTEGARLPPSPPLEYDLVRDLPPEALHARLVLLHHFSELLCPCLSMLPISGELSLSSLKDVLVYSIKEAAFRKVIQTTMVRDKQHGPVIELNRIQVKRSRNKFGGGLAGVDGMKSVFGQMVQKLPLLTQEALSLPHRIWKVKFVGESVDDCGGGYSESIAEMCDELQNGSVPLLITTPNGRGEAGANRDCFLLDPTLNSVLQMNMFRFLGVLMGIAVRTGSPLSLNLAEPVWRQLTGENLRPADLTEVDRDYVAGLLCIRDMEDDPKIFSTLELPFSTSSAKGHEVQLSTRYSRITATNRQEYVRLALNYRLHEFDEQVKAVRDGMSKVIPVPLLSLFSATELQAMVCGSPDIPLGLLKSVATYKGVDPNSPLVQWFWEVMEEFSNQERSLFLRFVWGRTRLPRTIADFRGRDFVLQVLDKYNPPDHFLPESYTCFFLLKMPRYSCKAVLLEKLKYAIHFCKSIDTDEYARVAMGDPTEATGSEDNSDGDSDGC</sequence>
<dbReference type="SMART" id="SM01117">
    <property type="entry name" value="Cyt-b5"/>
    <property type="match status" value="1"/>
</dbReference>
<keyword evidence="10" id="KW-0206">Cytoskeleton</keyword>
<dbReference type="InterPro" id="IPR008979">
    <property type="entry name" value="Galactose-bd-like_sf"/>
</dbReference>
<evidence type="ECO:0000256" key="7">
    <source>
        <dbReference type="ARBA" id="ARBA00022679"/>
    </source>
</evidence>
<feature type="repeat" description="RCC1" evidence="14">
    <location>
        <begin position="4073"/>
        <end position="4126"/>
    </location>
</feature>
<evidence type="ECO:0000256" key="5">
    <source>
        <dbReference type="ARBA" id="ARBA00022490"/>
    </source>
</evidence>
<dbReference type="EMBL" id="LR899012">
    <property type="protein sequence ID" value="CAD7088198.1"/>
    <property type="molecule type" value="Genomic_DNA"/>
</dbReference>
<dbReference type="Gene3D" id="2.30.30.40">
    <property type="entry name" value="SH3 Domains"/>
    <property type="match status" value="1"/>
</dbReference>
<evidence type="ECO:0000256" key="6">
    <source>
        <dbReference type="ARBA" id="ARBA00022553"/>
    </source>
</evidence>
<dbReference type="SUPFAM" id="SSF159034">
    <property type="entry name" value="Mib/herc2 domain-like"/>
    <property type="match status" value="1"/>
</dbReference>
<feature type="repeat" description="RCC1" evidence="14">
    <location>
        <begin position="721"/>
        <end position="781"/>
    </location>
</feature>
<feature type="repeat" description="RCC1" evidence="14">
    <location>
        <begin position="3025"/>
        <end position="3078"/>
    </location>
</feature>
<dbReference type="GO" id="GO:0061630">
    <property type="term" value="F:ubiquitin protein ligase activity"/>
    <property type="evidence" value="ECO:0007669"/>
    <property type="project" value="UniProtKB-EC"/>
</dbReference>
<comment type="catalytic activity">
    <reaction evidence="1">
        <text>S-ubiquitinyl-[E2 ubiquitin-conjugating enzyme]-L-cysteine + [acceptor protein]-L-lysine = [E2 ubiquitin-conjugating enzyme]-L-cysteine + N(6)-ubiquitinyl-[acceptor protein]-L-lysine.</text>
        <dbReference type="EC" id="2.3.2.26"/>
    </reaction>
</comment>
<dbReference type="SMART" id="SM00706">
    <property type="entry name" value="TECPR"/>
    <property type="match status" value="4"/>
</dbReference>
<dbReference type="InParanoid" id="A0A7R8UW94"/>
<dbReference type="FunFam" id="2.130.10.30:FF:000003">
    <property type="entry name" value="E3 ubiquitin-protein ligase HERC2 isoform X1"/>
    <property type="match status" value="1"/>
</dbReference>
<feature type="compositionally biased region" description="Acidic residues" evidence="15">
    <location>
        <begin position="2599"/>
        <end position="2611"/>
    </location>
</feature>
<evidence type="ECO:0000313" key="20">
    <source>
        <dbReference type="EMBL" id="CAD7088198.1"/>
    </source>
</evidence>
<dbReference type="FunFam" id="2.30.30.40:FF:000074">
    <property type="entry name" value="E3 ubiquitin-protein ligase HERC2 isoform X1"/>
    <property type="match status" value="1"/>
</dbReference>
<evidence type="ECO:0000256" key="9">
    <source>
        <dbReference type="ARBA" id="ARBA00022786"/>
    </source>
</evidence>
<dbReference type="InterPro" id="IPR001199">
    <property type="entry name" value="Cyt_B5-like_heme/steroid-bd"/>
</dbReference>
<dbReference type="InterPro" id="IPR000408">
    <property type="entry name" value="Reg_chr_condens"/>
</dbReference>
<keyword evidence="21" id="KW-1185">Reference proteome</keyword>
<dbReference type="Gene3D" id="3.10.120.10">
    <property type="entry name" value="Cytochrome b5-like heme/steroid binding domain"/>
    <property type="match status" value="1"/>
</dbReference>
<dbReference type="Pfam" id="PF00173">
    <property type="entry name" value="Cyt-b5"/>
    <property type="match status" value="1"/>
</dbReference>
<dbReference type="FunFam" id="2.130.10.30:FF:000004">
    <property type="entry name" value="E3 ubiquitin-protein ligase HERC2 isoform X2"/>
    <property type="match status" value="1"/>
</dbReference>
<feature type="region of interest" description="Disordered" evidence="15">
    <location>
        <begin position="1352"/>
        <end position="1379"/>
    </location>
</feature>
<dbReference type="CDD" id="cd14402">
    <property type="entry name" value="UBA_HERC2"/>
    <property type="match status" value="1"/>
</dbReference>
<dbReference type="Pfam" id="PF00415">
    <property type="entry name" value="RCC1"/>
    <property type="match status" value="3"/>
</dbReference>
<feature type="compositionally biased region" description="Basic and acidic residues" evidence="15">
    <location>
        <begin position="1652"/>
        <end position="1662"/>
    </location>
</feature>
<dbReference type="PANTHER" id="PTHR22870">
    <property type="entry name" value="REGULATOR OF CHROMOSOME CONDENSATION"/>
    <property type="match status" value="1"/>
</dbReference>
<evidence type="ECO:0000256" key="14">
    <source>
        <dbReference type="PROSITE-ProRule" id="PRU00235"/>
    </source>
</evidence>
<evidence type="ECO:0000256" key="3">
    <source>
        <dbReference type="ARBA" id="ARBA00004906"/>
    </source>
</evidence>
<evidence type="ECO:0000256" key="4">
    <source>
        <dbReference type="ARBA" id="ARBA00012485"/>
    </source>
</evidence>
<feature type="compositionally biased region" description="Polar residues" evidence="15">
    <location>
        <begin position="1363"/>
        <end position="1379"/>
    </location>
</feature>
<dbReference type="CDD" id="cd08664">
    <property type="entry name" value="APC10-HERC2"/>
    <property type="match status" value="1"/>
</dbReference>
<feature type="repeat" description="RCC1" evidence="14">
    <location>
        <begin position="2973"/>
        <end position="3024"/>
    </location>
</feature>
<dbReference type="OrthoDB" id="239701at2759"/>
<feature type="active site" description="Glycyl thioester intermediate" evidence="13">
    <location>
        <position position="4824"/>
    </location>
</feature>
<dbReference type="FunFam" id="2.130.10.30:FF:000006">
    <property type="entry name" value="E3 ubiquitin-protein ligase HERC2 isoform X1"/>
    <property type="match status" value="1"/>
</dbReference>
<feature type="compositionally biased region" description="Low complexity" evidence="15">
    <location>
        <begin position="3917"/>
        <end position="3938"/>
    </location>
</feature>
<dbReference type="OMA" id="WRNHGST"/>
<feature type="repeat" description="RCC1" evidence="14">
    <location>
        <begin position="4337"/>
        <end position="4388"/>
    </location>
</feature>
<dbReference type="Gene3D" id="2.60.120.260">
    <property type="entry name" value="Galactose-binding domain-like"/>
    <property type="match status" value="1"/>
</dbReference>
<dbReference type="Gene3D" id="2.30.30.30">
    <property type="match status" value="1"/>
</dbReference>
<feature type="compositionally biased region" description="Basic and acidic residues" evidence="15">
    <location>
        <begin position="3345"/>
        <end position="3360"/>
    </location>
</feature>
<feature type="repeat" description="RCC1" evidence="14">
    <location>
        <begin position="4179"/>
        <end position="4230"/>
    </location>
</feature>
<dbReference type="PANTHER" id="PTHR22870:SF398">
    <property type="entry name" value="E3 UBIQUITIN-PROTEIN LIGASE HERC2"/>
    <property type="match status" value="1"/>
</dbReference>
<dbReference type="PROSITE" id="PS51284">
    <property type="entry name" value="DOC"/>
    <property type="match status" value="1"/>
</dbReference>
<reference evidence="20 21" key="1">
    <citation type="submission" date="2020-11" db="EMBL/GenBank/DDBJ databases">
        <authorList>
            <person name="Wallbank WR R."/>
            <person name="Pardo Diaz C."/>
            <person name="Kozak K."/>
            <person name="Martin S."/>
            <person name="Jiggins C."/>
            <person name="Moest M."/>
            <person name="Warren A I."/>
            <person name="Generalovic N T."/>
            <person name="Byers J.R.P. K."/>
            <person name="Montejo-Kovacevich G."/>
            <person name="Yen C E."/>
        </authorList>
    </citation>
    <scope>NUCLEOTIDE SEQUENCE [LARGE SCALE GENOMIC DNA]</scope>
</reference>
<feature type="repeat" description="RCC1" evidence="14">
    <location>
        <begin position="3289"/>
        <end position="3340"/>
    </location>
</feature>
<dbReference type="InterPro" id="IPR058923">
    <property type="entry name" value="RCC1-like_dom"/>
</dbReference>
<dbReference type="SMART" id="SM01337">
    <property type="entry name" value="APC10"/>
    <property type="match status" value="1"/>
</dbReference>
<dbReference type="InterPro" id="IPR021097">
    <property type="entry name" value="CPH_domain"/>
</dbReference>
<dbReference type="Pfam" id="PF00632">
    <property type="entry name" value="HECT"/>
    <property type="match status" value="1"/>
</dbReference>
<feature type="repeat" description="RCC1" evidence="14">
    <location>
        <begin position="4021"/>
        <end position="4072"/>
    </location>
</feature>
<dbReference type="PRINTS" id="PR00633">
    <property type="entry name" value="RCCNDNSATION"/>
</dbReference>
<feature type="region of interest" description="Disordered" evidence="15">
    <location>
        <begin position="2377"/>
        <end position="2396"/>
    </location>
</feature>
<dbReference type="InterPro" id="IPR036400">
    <property type="entry name" value="Cyt_B5-like_heme/steroid_sf"/>
</dbReference>
<name>A0A7R8UW94_HERIL</name>
<organism evidence="20 21">
    <name type="scientific">Hermetia illucens</name>
    <name type="common">Black soldier fly</name>
    <dbReference type="NCBI Taxonomy" id="343691"/>
    <lineage>
        <taxon>Eukaryota</taxon>
        <taxon>Metazoa</taxon>
        <taxon>Ecdysozoa</taxon>
        <taxon>Arthropoda</taxon>
        <taxon>Hexapoda</taxon>
        <taxon>Insecta</taxon>
        <taxon>Pterygota</taxon>
        <taxon>Neoptera</taxon>
        <taxon>Endopterygota</taxon>
        <taxon>Diptera</taxon>
        <taxon>Brachycera</taxon>
        <taxon>Stratiomyomorpha</taxon>
        <taxon>Stratiomyidae</taxon>
        <taxon>Hermetiinae</taxon>
        <taxon>Hermetia</taxon>
    </lineage>
</organism>
<dbReference type="PROSITE" id="PS51416">
    <property type="entry name" value="MIB_HERC2"/>
    <property type="match status" value="1"/>
</dbReference>
<evidence type="ECO:0000313" key="21">
    <source>
        <dbReference type="Proteomes" id="UP000594454"/>
    </source>
</evidence>
<dbReference type="Gene3D" id="3.30.2160.10">
    <property type="entry name" value="Hect, E3 ligase catalytic domain"/>
    <property type="match status" value="1"/>
</dbReference>
<dbReference type="InterPro" id="IPR037252">
    <property type="entry name" value="Mib_Herc2_sf"/>
</dbReference>
<comment type="pathway">
    <text evidence="3">Protein modification; protein ubiquitination.</text>
</comment>
<feature type="region of interest" description="Disordered" evidence="15">
    <location>
        <begin position="3910"/>
        <end position="3952"/>
    </location>
</feature>
<dbReference type="GO" id="GO:0005737">
    <property type="term" value="C:cytoplasm"/>
    <property type="evidence" value="ECO:0007669"/>
    <property type="project" value="TreeGrafter"/>
</dbReference>
<dbReference type="EC" id="2.3.2.26" evidence="4"/>
<dbReference type="FunFam" id="2.30.30.30:FF:000015">
    <property type="entry name" value="E3 ubiquitin-protein ligase HERC2"/>
    <property type="match status" value="1"/>
</dbReference>
<evidence type="ECO:0000256" key="11">
    <source>
        <dbReference type="ARBA" id="ARBA00080834"/>
    </source>
</evidence>
<dbReference type="FunFam" id="3.30.2160.10:FF:000010">
    <property type="entry name" value="E3 ubiquitin-protein ligase HERC2 isoform X2"/>
    <property type="match status" value="1"/>
</dbReference>
<feature type="domain" description="HECT" evidence="16">
    <location>
        <begin position="4529"/>
        <end position="4856"/>
    </location>
</feature>
<dbReference type="SUPFAM" id="SSF63748">
    <property type="entry name" value="Tudor/PWWP/MBT"/>
    <property type="match status" value="1"/>
</dbReference>
<keyword evidence="6" id="KW-0597">Phosphoprotein</keyword>
<dbReference type="GO" id="GO:0016567">
    <property type="term" value="P:protein ubiquitination"/>
    <property type="evidence" value="ECO:0007669"/>
    <property type="project" value="UniProtKB-UniPathway"/>
</dbReference>
<evidence type="ECO:0000256" key="15">
    <source>
        <dbReference type="SAM" id="MobiDB-lite"/>
    </source>
</evidence>
<keyword evidence="5" id="KW-0963">Cytoplasm</keyword>
<evidence type="ECO:0000259" key="19">
    <source>
        <dbReference type="PROSITE" id="PS51416"/>
    </source>
</evidence>
<dbReference type="PROSITE" id="PS00626">
    <property type="entry name" value="RCC1_2"/>
    <property type="match status" value="2"/>
</dbReference>
<proteinExistence type="predicted"/>
<dbReference type="Pfam" id="PF11515">
    <property type="entry name" value="Cul7"/>
    <property type="match status" value="1"/>
</dbReference>
<keyword evidence="9 13" id="KW-0833">Ubl conjugation pathway</keyword>
<dbReference type="SUPFAM" id="SSF56204">
    <property type="entry name" value="Hect, E3 ligase catalytic domain"/>
    <property type="match status" value="1"/>
</dbReference>
<feature type="domain" description="MIB/HERC2" evidence="19">
    <location>
        <begin position="1916"/>
        <end position="1989"/>
    </location>
</feature>
<feature type="repeat" description="RCC1" evidence="14">
    <location>
        <begin position="3185"/>
        <end position="3236"/>
    </location>
</feature>
<dbReference type="InterPro" id="IPR010606">
    <property type="entry name" value="Mib_Herc2"/>
</dbReference>
<dbReference type="GO" id="GO:0046872">
    <property type="term" value="F:metal ion binding"/>
    <property type="evidence" value="ECO:0007669"/>
    <property type="project" value="InterPro"/>
</dbReference>
<dbReference type="FunCoup" id="A0A7R8UW94">
    <property type="interactions" value="1642"/>
</dbReference>
<dbReference type="SUPFAM" id="SSF55856">
    <property type="entry name" value="Cytochrome b5-like heme/steroid binding domain"/>
    <property type="match status" value="1"/>
</dbReference>
<dbReference type="GO" id="GO:0005814">
    <property type="term" value="C:centriole"/>
    <property type="evidence" value="ECO:0007669"/>
    <property type="project" value="UniProtKB-SubCell"/>
</dbReference>
<keyword evidence="7" id="KW-0808">Transferase</keyword>
<comment type="subcellular location">
    <subcellularLocation>
        <location evidence="2">Cytoplasm</location>
        <location evidence="2">Cytoskeleton</location>
        <location evidence="2">Microtubule organizing center</location>
        <location evidence="2">Centrosome</location>
        <location evidence="2">Centriole</location>
    </subcellularLocation>
</comment>
<feature type="repeat" description="RCC1" evidence="14">
    <location>
        <begin position="782"/>
        <end position="835"/>
    </location>
</feature>
<feature type="region of interest" description="Disordered" evidence="15">
    <location>
        <begin position="3336"/>
        <end position="3384"/>
    </location>
</feature>
<feature type="domain" description="DOC" evidence="18">
    <location>
        <begin position="2776"/>
        <end position="2952"/>
    </location>
</feature>
<keyword evidence="8" id="KW-0677">Repeat</keyword>
<dbReference type="PROSITE" id="PS50237">
    <property type="entry name" value="HECT"/>
    <property type="match status" value="1"/>
</dbReference>
<dbReference type="PROSITE" id="PS50255">
    <property type="entry name" value="CYTOCHROME_B5_2"/>
    <property type="match status" value="1"/>
</dbReference>
<evidence type="ECO:0000256" key="8">
    <source>
        <dbReference type="ARBA" id="ARBA00022737"/>
    </source>
</evidence>
<dbReference type="GO" id="GO:0009966">
    <property type="term" value="P:regulation of signal transduction"/>
    <property type="evidence" value="ECO:0007669"/>
    <property type="project" value="UniProtKB-ARBA"/>
</dbReference>
<dbReference type="InterPro" id="IPR035983">
    <property type="entry name" value="Hect_E3_ubiquitin_ligase"/>
</dbReference>
<evidence type="ECO:0000256" key="12">
    <source>
        <dbReference type="ARBA" id="ARBA00081609"/>
    </source>
</evidence>
<evidence type="ECO:0000256" key="1">
    <source>
        <dbReference type="ARBA" id="ARBA00000885"/>
    </source>
</evidence>
<dbReference type="InterPro" id="IPR000569">
    <property type="entry name" value="HECT_dom"/>
</dbReference>
<dbReference type="SMART" id="SM00119">
    <property type="entry name" value="HECTc"/>
    <property type="match status" value="1"/>
</dbReference>
<dbReference type="InterPro" id="IPR009091">
    <property type="entry name" value="RCC1/BLIP-II"/>
</dbReference>
<evidence type="ECO:0000259" key="18">
    <source>
        <dbReference type="PROSITE" id="PS51284"/>
    </source>
</evidence>
<evidence type="ECO:0000256" key="13">
    <source>
        <dbReference type="PROSITE-ProRule" id="PRU00104"/>
    </source>
</evidence>
<accession>A0A7R8UW94</accession>
<feature type="repeat" description="RCC1" evidence="14">
    <location>
        <begin position="4233"/>
        <end position="4284"/>
    </location>
</feature>
<dbReference type="Pfam" id="PF25390">
    <property type="entry name" value="WD40_RLD"/>
    <property type="match status" value="3"/>
</dbReference>
<protein>
    <recommendedName>
        <fullName evidence="4">HECT-type E3 ubiquitin transferase</fullName>
        <ecNumber evidence="4">2.3.2.26</ecNumber>
    </recommendedName>
    <alternativeName>
        <fullName evidence="11">HECT domain and RCC1-like domain-containing protein 2</fullName>
    </alternativeName>
    <alternativeName>
        <fullName evidence="12">HECT-type E3 ubiquitin transferase HERC2</fullName>
    </alternativeName>
</protein>
<evidence type="ECO:0000259" key="16">
    <source>
        <dbReference type="PROSITE" id="PS50237"/>
    </source>
</evidence>
<feature type="compositionally biased region" description="Polar residues" evidence="15">
    <location>
        <begin position="2377"/>
        <end position="2389"/>
    </location>
</feature>
<dbReference type="InterPro" id="IPR004939">
    <property type="entry name" value="APC_su10/DOC_dom"/>
</dbReference>
<feature type="repeat" description="RCC1" evidence="14">
    <location>
        <begin position="3079"/>
        <end position="3130"/>
    </location>
</feature>
<dbReference type="Gene3D" id="3.90.1750.10">
    <property type="entry name" value="Hect, E3 ligase catalytic domains"/>
    <property type="match status" value="1"/>
</dbReference>
<dbReference type="Pfam" id="PF03256">
    <property type="entry name" value="ANAPC10"/>
    <property type="match status" value="1"/>
</dbReference>
<dbReference type="CDD" id="cd00078">
    <property type="entry name" value="HECTc"/>
    <property type="match status" value="1"/>
</dbReference>
<dbReference type="InterPro" id="IPR006624">
    <property type="entry name" value="Beta-propeller_rpt_TECPR"/>
</dbReference>
<evidence type="ECO:0000256" key="2">
    <source>
        <dbReference type="ARBA" id="ARBA00004114"/>
    </source>
</evidence>
<dbReference type="InterPro" id="IPR051210">
    <property type="entry name" value="Ub_ligase/GEF_domain"/>
</dbReference>
<dbReference type="InterPro" id="IPR037976">
    <property type="entry name" value="HERC2_APC10"/>
</dbReference>
<dbReference type="Gene3D" id="3.30.2410.10">
    <property type="entry name" value="Hect, E3 ligase catalytic domain"/>
    <property type="match status" value="1"/>
</dbReference>
<feature type="repeat" description="RCC1" evidence="14">
    <location>
        <begin position="617"/>
        <end position="670"/>
    </location>
</feature>
<feature type="repeat" description="RCC1" evidence="14">
    <location>
        <begin position="565"/>
        <end position="616"/>
    </location>
</feature>
<dbReference type="SUPFAM" id="SSF49785">
    <property type="entry name" value="Galactose-binding domain-like"/>
    <property type="match status" value="1"/>
</dbReference>
<feature type="repeat" description="RCC1" evidence="14">
    <location>
        <begin position="4285"/>
        <end position="4336"/>
    </location>
</feature>
<feature type="domain" description="Cytochrome b5 heme-binding" evidence="17">
    <location>
        <begin position="1207"/>
        <end position="1283"/>
    </location>
</feature>
<feature type="region of interest" description="Disordered" evidence="15">
    <location>
        <begin position="2576"/>
        <end position="2623"/>
    </location>
</feature>
<dbReference type="Gene3D" id="2.130.10.30">
    <property type="entry name" value="Regulator of chromosome condensation 1/beta-lactamase-inhibitor protein II"/>
    <property type="match status" value="3"/>
</dbReference>
<dbReference type="Proteomes" id="UP000594454">
    <property type="component" value="Chromosome 4"/>
</dbReference>
<feature type="repeat" description="RCC1" evidence="14">
    <location>
        <begin position="3131"/>
        <end position="3182"/>
    </location>
</feature>
<dbReference type="InterPro" id="IPR014722">
    <property type="entry name" value="Rib_uL2_dom2"/>
</dbReference>
<feature type="repeat" description="RCC1" evidence="14">
    <location>
        <begin position="3237"/>
        <end position="3288"/>
    </location>
</feature>
<evidence type="ECO:0000256" key="10">
    <source>
        <dbReference type="ARBA" id="ARBA00023212"/>
    </source>
</evidence>
<dbReference type="Pfam" id="PF06701">
    <property type="entry name" value="MIB_HERC2"/>
    <property type="match status" value="1"/>
</dbReference>
<feature type="repeat" description="RCC1" evidence="14">
    <location>
        <begin position="4127"/>
        <end position="4178"/>
    </location>
</feature>
<feature type="region of interest" description="Disordered" evidence="15">
    <location>
        <begin position="1642"/>
        <end position="1668"/>
    </location>
</feature>
<dbReference type="FunFam" id="3.30.2410.10:FF:000006">
    <property type="entry name" value="probable E3 ubiquitin-protein ligase HERC1 isoform X2"/>
    <property type="match status" value="1"/>
</dbReference>
<gene>
    <name evidence="20" type="ORF">HERILL_LOCUS10845</name>
</gene>
<evidence type="ECO:0000259" key="17">
    <source>
        <dbReference type="PROSITE" id="PS50255"/>
    </source>
</evidence>
<dbReference type="PROSITE" id="PS50012">
    <property type="entry name" value="RCC1_3"/>
    <property type="match status" value="19"/>
</dbReference>